<feature type="compositionally biased region" description="Basic and acidic residues" evidence="4">
    <location>
        <begin position="220"/>
        <end position="242"/>
    </location>
</feature>
<feature type="region of interest" description="Disordered" evidence="4">
    <location>
        <begin position="288"/>
        <end position="310"/>
    </location>
</feature>
<evidence type="ECO:0000256" key="3">
    <source>
        <dbReference type="ARBA" id="ARBA00023242"/>
    </source>
</evidence>
<dbReference type="AlphaFoldDB" id="A0A1E5R3Q5"/>
<evidence type="ECO:0000259" key="6">
    <source>
        <dbReference type="Pfam" id="PF15459"/>
    </source>
</evidence>
<dbReference type="OrthoDB" id="444809at2759"/>
<dbReference type="PANTHER" id="PTHR14369">
    <property type="entry name" value="SURFEIT LOCUS PROTEIN 6"/>
    <property type="match status" value="1"/>
</dbReference>
<dbReference type="Pfam" id="PF04935">
    <property type="entry name" value="SURF6"/>
    <property type="match status" value="1"/>
</dbReference>
<dbReference type="Pfam" id="PF15459">
    <property type="entry name" value="RRP14"/>
    <property type="match status" value="1"/>
</dbReference>
<reference evidence="8" key="1">
    <citation type="journal article" date="2016" name="Genome Announc.">
        <title>Genome sequences of three species of Hanseniaspora isolated from spontaneous wine fermentations.</title>
        <authorList>
            <person name="Sternes P.R."/>
            <person name="Lee D."/>
            <person name="Kutyna D.R."/>
            <person name="Borneman A.R."/>
        </authorList>
    </citation>
    <scope>NUCLEOTIDE SEQUENCE [LARGE SCALE GENOMIC DNA]</scope>
    <source>
        <strain evidence="8">AWRI3578</strain>
    </source>
</reference>
<sequence>MSGNSLEERLKSNANAFDGLLSLISAKYYDNEDNKVNNKRKHNELSSEDEGEGFGEYDNQWKAVKKSKEELKENKRKKFAKDDVIKTGSVKDMMDNMEKQKLVTPAQKLRERLKQKQSQQVQESEESSREDEIDVIFDDNGNPVNEEGTSEPEEKKELSDNEVAYEELQQKKENTEKINEEKQERKKKNIELLRSKLQNKISSLKQNRKAVGSNVQGAPKSREELLAQRKKREELIKQRKEEADSDDDDEDNDSSDSESDFDIDEDINAENVMYGSINFNDGSKVTSDLQRIRGKTEKSANAKKGPAKRDYKAQLRILEKKKAKLANKDEMEQIKEIENKGWQKAMLAAEGITVRDDEKLLKKALKKKEQKKRKSAVQWQDRKQQVITTIAERTKRREENLRMRKENKGKKRKHQVKLKKSLKGKTMVKRQVDNPSKKGNKKAGNNKRAGFEGSMKRK</sequence>
<name>A0A1E5R3Q5_9ASCO</name>
<dbReference type="GO" id="GO:0003677">
    <property type="term" value="F:DNA binding"/>
    <property type="evidence" value="ECO:0007669"/>
    <property type="project" value="TreeGrafter"/>
</dbReference>
<comment type="subcellular location">
    <subcellularLocation>
        <location evidence="1">Nucleus</location>
    </subcellularLocation>
</comment>
<feature type="compositionally biased region" description="Basic and acidic residues" evidence="4">
    <location>
        <begin position="290"/>
        <end position="300"/>
    </location>
</feature>
<feature type="domain" description="Ribosomal RNA-processing protein 14/surfeit locus protein 6 C-terminal" evidence="5">
    <location>
        <begin position="221"/>
        <end position="413"/>
    </location>
</feature>
<feature type="compositionally biased region" description="Polar residues" evidence="4">
    <location>
        <begin position="196"/>
        <end position="205"/>
    </location>
</feature>
<dbReference type="GO" id="GO:0003723">
    <property type="term" value="F:RNA binding"/>
    <property type="evidence" value="ECO:0007669"/>
    <property type="project" value="TreeGrafter"/>
</dbReference>
<organism evidence="7 8">
    <name type="scientific">Hanseniaspora opuntiae</name>
    <dbReference type="NCBI Taxonomy" id="211096"/>
    <lineage>
        <taxon>Eukaryota</taxon>
        <taxon>Fungi</taxon>
        <taxon>Dikarya</taxon>
        <taxon>Ascomycota</taxon>
        <taxon>Saccharomycotina</taxon>
        <taxon>Saccharomycetes</taxon>
        <taxon>Saccharomycodales</taxon>
        <taxon>Saccharomycodaceae</taxon>
        <taxon>Hanseniaspora</taxon>
    </lineage>
</organism>
<dbReference type="PANTHER" id="PTHR14369:SF0">
    <property type="entry name" value="SURFEIT LOCUS PROTEIN 6"/>
    <property type="match status" value="1"/>
</dbReference>
<evidence type="ECO:0000256" key="1">
    <source>
        <dbReference type="ARBA" id="ARBA00004123"/>
    </source>
</evidence>
<feature type="compositionally biased region" description="Basic and acidic residues" evidence="4">
    <location>
        <begin position="92"/>
        <end position="101"/>
    </location>
</feature>
<evidence type="ECO:0000256" key="2">
    <source>
        <dbReference type="ARBA" id="ARBA00005904"/>
    </source>
</evidence>
<feature type="region of interest" description="Disordered" evidence="4">
    <location>
        <begin position="87"/>
        <end position="266"/>
    </location>
</feature>
<feature type="domain" description="Ribosomal RNA-processing protein 14 N-terminal" evidence="6">
    <location>
        <begin position="9"/>
        <end position="79"/>
    </location>
</feature>
<dbReference type="GO" id="GO:0042273">
    <property type="term" value="P:ribosomal large subunit biogenesis"/>
    <property type="evidence" value="ECO:0007669"/>
    <property type="project" value="TreeGrafter"/>
</dbReference>
<dbReference type="GO" id="GO:0005730">
    <property type="term" value="C:nucleolus"/>
    <property type="evidence" value="ECO:0007669"/>
    <property type="project" value="TreeGrafter"/>
</dbReference>
<proteinExistence type="inferred from homology"/>
<feature type="compositionally biased region" description="Acidic residues" evidence="4">
    <location>
        <begin position="123"/>
        <end position="137"/>
    </location>
</feature>
<dbReference type="InterPro" id="IPR029188">
    <property type="entry name" value="Rrp14_N"/>
</dbReference>
<evidence type="ECO:0000256" key="4">
    <source>
        <dbReference type="SAM" id="MobiDB-lite"/>
    </source>
</evidence>
<feature type="compositionally biased region" description="Basic and acidic residues" evidence="4">
    <location>
        <begin position="392"/>
        <end position="406"/>
    </location>
</feature>
<dbReference type="InterPro" id="IPR007019">
    <property type="entry name" value="SURF6"/>
</dbReference>
<feature type="region of interest" description="Disordered" evidence="4">
    <location>
        <begin position="31"/>
        <end position="60"/>
    </location>
</feature>
<protein>
    <submittedName>
        <fullName evidence="7">Ribosomal RNA-processing protein 14</fullName>
    </submittedName>
</protein>
<dbReference type="Proteomes" id="UP000095605">
    <property type="component" value="Unassembled WGS sequence"/>
</dbReference>
<evidence type="ECO:0000313" key="8">
    <source>
        <dbReference type="Proteomes" id="UP000095605"/>
    </source>
</evidence>
<gene>
    <name evidence="7" type="ORF">AWRI3578_g4125</name>
</gene>
<comment type="similarity">
    <text evidence="2">Belongs to the SURF6 family.</text>
</comment>
<feature type="compositionally biased region" description="Acidic residues" evidence="4">
    <location>
        <begin position="243"/>
        <end position="266"/>
    </location>
</feature>
<evidence type="ECO:0000313" key="7">
    <source>
        <dbReference type="EMBL" id="OEJ81522.1"/>
    </source>
</evidence>
<evidence type="ECO:0000259" key="5">
    <source>
        <dbReference type="Pfam" id="PF04935"/>
    </source>
</evidence>
<feature type="compositionally biased region" description="Basic residues" evidence="4">
    <location>
        <begin position="407"/>
        <end position="428"/>
    </location>
</feature>
<keyword evidence="8" id="KW-1185">Reference proteome</keyword>
<feature type="region of interest" description="Disordered" evidence="4">
    <location>
        <begin position="365"/>
        <end position="458"/>
    </location>
</feature>
<feature type="compositionally biased region" description="Acidic residues" evidence="4">
    <location>
        <begin position="46"/>
        <end position="55"/>
    </location>
</feature>
<dbReference type="InterPro" id="IPR029190">
    <property type="entry name" value="Rrp14/SURF6_C"/>
</dbReference>
<feature type="compositionally biased region" description="Basic residues" evidence="4">
    <location>
        <begin position="365"/>
        <end position="375"/>
    </location>
</feature>
<accession>A0A1E5R3Q5</accession>
<feature type="compositionally biased region" description="Basic and acidic residues" evidence="4">
    <location>
        <begin position="168"/>
        <end position="194"/>
    </location>
</feature>
<dbReference type="EMBL" id="LPNL01000009">
    <property type="protein sequence ID" value="OEJ81522.1"/>
    <property type="molecule type" value="Genomic_DNA"/>
</dbReference>
<comment type="caution">
    <text evidence="7">The sequence shown here is derived from an EMBL/GenBank/DDBJ whole genome shotgun (WGS) entry which is preliminary data.</text>
</comment>
<dbReference type="GO" id="GO:0042274">
    <property type="term" value="P:ribosomal small subunit biogenesis"/>
    <property type="evidence" value="ECO:0007669"/>
    <property type="project" value="TreeGrafter"/>
</dbReference>
<keyword evidence="3" id="KW-0539">Nucleus</keyword>